<evidence type="ECO:0000256" key="1">
    <source>
        <dbReference type="ARBA" id="ARBA00010634"/>
    </source>
</evidence>
<proteinExistence type="inferred from homology"/>
<comment type="similarity">
    <text evidence="1">Belongs to the MlaA family.</text>
</comment>
<reference evidence="3 4" key="1">
    <citation type="submission" date="2016-12" db="EMBL/GenBank/DDBJ databases">
        <title>The genome of dimorphic prosthecate Glycocaulis alkaliphilus 6b-8t, isolated from crude oil dictates its adaptability in petroleum environments.</title>
        <authorList>
            <person name="Wu X.-L."/>
            <person name="Geng S."/>
        </authorList>
    </citation>
    <scope>NUCLEOTIDE SEQUENCE [LARGE SCALE GENOMIC DNA]</scope>
    <source>
        <strain evidence="3 4">6B-8</strain>
    </source>
</reference>
<dbReference type="InterPro" id="IPR007428">
    <property type="entry name" value="MlaA"/>
</dbReference>
<dbReference type="Pfam" id="PF04333">
    <property type="entry name" value="MlaA"/>
    <property type="match status" value="1"/>
</dbReference>
<dbReference type="KEGG" id="gak:X907_0523"/>
<accession>A0A3T0E731</accession>
<dbReference type="PANTHER" id="PTHR30035:SF3">
    <property type="entry name" value="INTERMEMBRANE PHOSPHOLIPID TRANSPORT SYSTEM LIPOPROTEIN MLAA"/>
    <property type="match status" value="1"/>
</dbReference>
<protein>
    <submittedName>
        <fullName evidence="3">Lipoprotein</fullName>
    </submittedName>
</protein>
<keyword evidence="4" id="KW-1185">Reference proteome</keyword>
<keyword evidence="2" id="KW-0732">Signal</keyword>
<dbReference type="PRINTS" id="PR01805">
    <property type="entry name" value="VACJLIPOPROT"/>
</dbReference>
<organism evidence="3 4">
    <name type="scientific">Glycocaulis alkaliphilus</name>
    <dbReference type="NCBI Taxonomy" id="1434191"/>
    <lineage>
        <taxon>Bacteria</taxon>
        <taxon>Pseudomonadati</taxon>
        <taxon>Pseudomonadota</taxon>
        <taxon>Alphaproteobacteria</taxon>
        <taxon>Maricaulales</taxon>
        <taxon>Maricaulaceae</taxon>
        <taxon>Glycocaulis</taxon>
    </lineage>
</organism>
<dbReference type="PANTHER" id="PTHR30035">
    <property type="entry name" value="LIPOPROTEIN VACJ-RELATED"/>
    <property type="match status" value="1"/>
</dbReference>
<dbReference type="GO" id="GO:0016020">
    <property type="term" value="C:membrane"/>
    <property type="evidence" value="ECO:0007669"/>
    <property type="project" value="InterPro"/>
</dbReference>
<evidence type="ECO:0000313" key="3">
    <source>
        <dbReference type="EMBL" id="AZU03070.1"/>
    </source>
</evidence>
<keyword evidence="3" id="KW-0449">Lipoprotein</keyword>
<sequence length="240" mass="26496">MRQLRLAGPVVLAGLALAACTTRPESLQANDPFEPLNRAVFSFNAAADEAVIAPVAYAYRGAVPRTGRLGVRNALRNLNEPVVFANLLLQGRPGDAFATASRFGLNTIVGVGGLFDVASEANIARRDTDFGLTLGHWGVESGPYMVLPFLGPSSVRDTFGRFVDRYPHPTYWVEDVRETEAIWVYRAIYAIDVRLQLDETFQSLERSAIDPYVQLRSVYRQNRANALGTAQDFNDLPDFD</sequence>
<evidence type="ECO:0000313" key="4">
    <source>
        <dbReference type="Proteomes" id="UP000286954"/>
    </source>
</evidence>
<dbReference type="RefSeq" id="WP_127565493.1">
    <property type="nucleotide sequence ID" value="NZ_BMFB01000002.1"/>
</dbReference>
<evidence type="ECO:0000256" key="2">
    <source>
        <dbReference type="ARBA" id="ARBA00022729"/>
    </source>
</evidence>
<dbReference type="AlphaFoldDB" id="A0A3T0E731"/>
<gene>
    <name evidence="3" type="ORF">X907_0523</name>
</gene>
<name>A0A3T0E731_9PROT</name>
<dbReference type="EMBL" id="CP018911">
    <property type="protein sequence ID" value="AZU03070.1"/>
    <property type="molecule type" value="Genomic_DNA"/>
</dbReference>
<dbReference type="OrthoDB" id="9785326at2"/>
<dbReference type="PROSITE" id="PS51257">
    <property type="entry name" value="PROKAR_LIPOPROTEIN"/>
    <property type="match status" value="1"/>
</dbReference>
<dbReference type="Proteomes" id="UP000286954">
    <property type="component" value="Chromosome"/>
</dbReference>
<dbReference type="GO" id="GO:0120010">
    <property type="term" value="P:intermembrane phospholipid transfer"/>
    <property type="evidence" value="ECO:0007669"/>
    <property type="project" value="TreeGrafter"/>
</dbReference>